<keyword evidence="1" id="KW-0812">Transmembrane</keyword>
<evidence type="ECO:0000313" key="3">
    <source>
        <dbReference type="EMBL" id="OTO08851.1"/>
    </source>
</evidence>
<organism evidence="3">
    <name type="scientific">Candidatus Enterococcus mansonii</name>
    <dbReference type="NCBI Taxonomy" id="1834181"/>
    <lineage>
        <taxon>Bacteria</taxon>
        <taxon>Bacillati</taxon>
        <taxon>Bacillota</taxon>
        <taxon>Bacilli</taxon>
        <taxon>Lactobacillales</taxon>
        <taxon>Enterococcaceae</taxon>
        <taxon>Enterococcus</taxon>
    </lineage>
</organism>
<keyword evidence="1" id="KW-0472">Membrane</keyword>
<dbReference type="PROSITE" id="PS51257">
    <property type="entry name" value="PROKAR_LIPOPROTEIN"/>
    <property type="match status" value="1"/>
</dbReference>
<feature type="transmembrane region" description="Helical" evidence="1">
    <location>
        <begin position="6"/>
        <end position="23"/>
    </location>
</feature>
<keyword evidence="4" id="KW-1185">Reference proteome</keyword>
<protein>
    <recommendedName>
        <fullName evidence="5">Lipoprotein</fullName>
    </recommendedName>
</protein>
<reference evidence="3" key="1">
    <citation type="submission" date="2017-05" db="EMBL/GenBank/DDBJ databases">
        <title>The Genome Sequence of Enterococcus sp. 4G2_DIV0659.</title>
        <authorList>
            <consortium name="The Broad Institute Genomics Platform"/>
            <consortium name="The Broad Institute Genomic Center for Infectious Diseases"/>
            <person name="Earl A."/>
            <person name="Manson A."/>
            <person name="Schwartman J."/>
            <person name="Gilmore M."/>
            <person name="Abouelleil A."/>
            <person name="Cao P."/>
            <person name="Chapman S."/>
            <person name="Cusick C."/>
            <person name="Shea T."/>
            <person name="Young S."/>
            <person name="Neafsey D."/>
            <person name="Nusbaum C."/>
            <person name="Birren B."/>
        </authorList>
    </citation>
    <scope>NUCLEOTIDE SEQUENCE [LARGE SCALE GENOMIC DNA]</scope>
    <source>
        <strain evidence="3">4G2_DIV0659</strain>
    </source>
</reference>
<evidence type="ECO:0000313" key="4">
    <source>
        <dbReference type="Proteomes" id="UP000195139"/>
    </source>
</evidence>
<sequence length="128" mass="14825">MNYLKWLMIPFMLILLVSCSFTIDKKIGKSERHSKEDIEKAMSVVEKEYKEFITVGKPIVLTFDQDTSDSVLKEYSPKSKSDLIVLNSDIKTTIFSGSLSPVSTYKDFYWILEREEDNWTILHGGFLN</sequence>
<dbReference type="OrthoDB" id="2194057at2"/>
<evidence type="ECO:0008006" key="5">
    <source>
        <dbReference type="Google" id="ProtNLM"/>
    </source>
</evidence>
<gene>
    <name evidence="3" type="ORF">A5880_001851</name>
    <name evidence="2" type="ORF">A5880_001944</name>
</gene>
<reference evidence="2 4" key="2">
    <citation type="submission" date="2018-07" db="EMBL/GenBank/DDBJ databases">
        <title>The Genome Sequence of Enterococcus sp. DIV0659b.</title>
        <authorList>
            <consortium name="The Broad Institute Genomics Platform"/>
            <consortium name="The Broad Institute Genomic Center for Infectious Diseases"/>
            <person name="Earl A."/>
            <person name="Manson A."/>
            <person name="Schwartman J."/>
            <person name="Gilmore M."/>
            <person name="Abouelleil A."/>
            <person name="Cao P."/>
            <person name="Chapman S."/>
            <person name="Cusick C."/>
            <person name="Shea T."/>
            <person name="Young S."/>
            <person name="Neafsey D."/>
            <person name="Nusbaum C."/>
            <person name="Birren B."/>
        </authorList>
    </citation>
    <scope>NUCLEOTIDE SEQUENCE [LARGE SCALE GENOMIC DNA]</scope>
    <source>
        <strain evidence="2 4">4G2_DIV0659</strain>
    </source>
</reference>
<accession>A0A242CF62</accession>
<name>A0A242CF62_9ENTE</name>
<dbReference type="Proteomes" id="UP000195139">
    <property type="component" value="Unassembled WGS sequence"/>
</dbReference>
<dbReference type="EMBL" id="NGLE01000002">
    <property type="protein sequence ID" value="OTO08851.1"/>
    <property type="molecule type" value="Genomic_DNA"/>
</dbReference>
<proteinExistence type="predicted"/>
<evidence type="ECO:0000313" key="2">
    <source>
        <dbReference type="EMBL" id="MEI5994386.1"/>
    </source>
</evidence>
<dbReference type="AlphaFoldDB" id="A0A242CF62"/>
<dbReference type="RefSeq" id="WP_086330760.1">
    <property type="nucleotide sequence ID" value="NZ_NGLE02000001.1"/>
</dbReference>
<comment type="caution">
    <text evidence="3">The sequence shown here is derived from an EMBL/GenBank/DDBJ whole genome shotgun (WGS) entry which is preliminary data.</text>
</comment>
<keyword evidence="1" id="KW-1133">Transmembrane helix</keyword>
<dbReference type="EMBL" id="NGLE02000001">
    <property type="protein sequence ID" value="MEI5994386.1"/>
    <property type="molecule type" value="Genomic_DNA"/>
</dbReference>
<evidence type="ECO:0000256" key="1">
    <source>
        <dbReference type="SAM" id="Phobius"/>
    </source>
</evidence>